<evidence type="ECO:0000259" key="1">
    <source>
        <dbReference type="PROSITE" id="PS51186"/>
    </source>
</evidence>
<evidence type="ECO:0000313" key="3">
    <source>
        <dbReference type="Proteomes" id="UP000292884"/>
    </source>
</evidence>
<dbReference type="Proteomes" id="UP000292884">
    <property type="component" value="Unassembled WGS sequence"/>
</dbReference>
<keyword evidence="2" id="KW-0808">Transferase</keyword>
<keyword evidence="3" id="KW-1185">Reference proteome</keyword>
<dbReference type="GO" id="GO:0016747">
    <property type="term" value="F:acyltransferase activity, transferring groups other than amino-acyl groups"/>
    <property type="evidence" value="ECO:0007669"/>
    <property type="project" value="InterPro"/>
</dbReference>
<dbReference type="InterPro" id="IPR016181">
    <property type="entry name" value="Acyl_CoA_acyltransferase"/>
</dbReference>
<reference evidence="2 3" key="1">
    <citation type="submission" date="2019-02" db="EMBL/GenBank/DDBJ databases">
        <title>Pedobacter sp. RP-1-13 sp. nov., isolated from Arctic soil.</title>
        <authorList>
            <person name="Dahal R.H."/>
        </authorList>
    </citation>
    <scope>NUCLEOTIDE SEQUENCE [LARGE SCALE GENOMIC DNA]</scope>
    <source>
        <strain evidence="2 3">RP-1-13</strain>
    </source>
</reference>
<comment type="caution">
    <text evidence="2">The sequence shown here is derived from an EMBL/GenBank/DDBJ whole genome shotgun (WGS) entry which is preliminary data.</text>
</comment>
<dbReference type="AlphaFoldDB" id="A0A4R0N5G8"/>
<dbReference type="OrthoDB" id="9787920at2"/>
<dbReference type="CDD" id="cd04301">
    <property type="entry name" value="NAT_SF"/>
    <property type="match status" value="1"/>
</dbReference>
<name>A0A4R0N5G8_9SPHI</name>
<dbReference type="RefSeq" id="WP_131551372.1">
    <property type="nucleotide sequence ID" value="NZ_SJSK01000001.1"/>
</dbReference>
<protein>
    <submittedName>
        <fullName evidence="2">N-acetyltransferase</fullName>
    </submittedName>
</protein>
<dbReference type="InterPro" id="IPR000182">
    <property type="entry name" value="GNAT_dom"/>
</dbReference>
<dbReference type="Pfam" id="PF13508">
    <property type="entry name" value="Acetyltransf_7"/>
    <property type="match status" value="1"/>
</dbReference>
<dbReference type="EMBL" id="SJSK01000001">
    <property type="protein sequence ID" value="TCC93504.1"/>
    <property type="molecule type" value="Genomic_DNA"/>
</dbReference>
<sequence length="159" mass="18467">MIIALTAEYVDSFYELFAEVMNTEFTEFHKNDIYTFVNILHKKENFSRPEYQRIYDVIISIDKNNNVIGFIIAIKSVTGVSNIAWMGVDKTCRMKGVGSDLLAYYEKIADNLGYHLIELNTIKGKEDFYIKNGYYVIGVREDGHYHIDNIIMNKRVNIS</sequence>
<evidence type="ECO:0000313" key="2">
    <source>
        <dbReference type="EMBL" id="TCC93504.1"/>
    </source>
</evidence>
<organism evidence="2 3">
    <name type="scientific">Pedobacter frigiditerrae</name>
    <dbReference type="NCBI Taxonomy" id="2530452"/>
    <lineage>
        <taxon>Bacteria</taxon>
        <taxon>Pseudomonadati</taxon>
        <taxon>Bacteroidota</taxon>
        <taxon>Sphingobacteriia</taxon>
        <taxon>Sphingobacteriales</taxon>
        <taxon>Sphingobacteriaceae</taxon>
        <taxon>Pedobacter</taxon>
    </lineage>
</organism>
<dbReference type="SUPFAM" id="SSF55729">
    <property type="entry name" value="Acyl-CoA N-acyltransferases (Nat)"/>
    <property type="match status" value="1"/>
</dbReference>
<dbReference type="Gene3D" id="3.40.630.30">
    <property type="match status" value="1"/>
</dbReference>
<proteinExistence type="predicted"/>
<accession>A0A4R0N5G8</accession>
<dbReference type="PROSITE" id="PS51186">
    <property type="entry name" value="GNAT"/>
    <property type="match status" value="1"/>
</dbReference>
<feature type="domain" description="N-acetyltransferase" evidence="1">
    <location>
        <begin position="1"/>
        <end position="157"/>
    </location>
</feature>
<gene>
    <name evidence="2" type="ORF">EZ428_01670</name>
</gene>